<sequence length="521" mass="59906">MEYFAEVTEGQKLEDMDISVHCDVAIFEWLMKWVHRPLKGTRPVLSINNVTPILISAMFLRMEPLVDESVHFFKKNIKEIIETTTSLSCLSDNILEKIADTLTNVELDSLDDPTDKIQSKLFTKFIISLGKRKIDKRKGHYSSLASLYRCFYCKQILHEEHGQSLPCISDLLAIDSFGDIRGRHKEDTSWNLNSYMKQLKRELNTWQNVYWKLWGTCHYLHCVKCKMNYPVVSSMNCRYHPNAAHFGARSDSSNLLIPVGNYVCCGAKTYRFDVLGLPNGCMVKSHVPLENENTSLLVSILESKRRIIFDSSQVLCAQEKKIEEVKEMHGTMVGCSSTWRPLSRGNYIDKVYSFNDILNALDERESDGDIEYDANCTRSPIDDMDNASSESEFNDIASIGDGEDTDGSSSSKKYSPQNKSENNTKLWTMHRSIRFNQDNQREREEKIIKCIINKLNRSKNDSEFDIFLANNGYDPYHSSDGGVYAFLEEEWRDETVQPELNNPCFAPSRSPKPRTTKYTYN</sequence>
<feature type="domain" description="SANT and BTB" evidence="2">
    <location>
        <begin position="1"/>
        <end position="69"/>
    </location>
</feature>
<dbReference type="InterPro" id="IPR021777">
    <property type="entry name" value="SANBR_BTB"/>
</dbReference>
<dbReference type="PANTHER" id="PTHR20946">
    <property type="entry name" value="SANT AND BTB DOMAIN REGULATOR OF CLASS SWITCH RECOMBINATION"/>
    <property type="match status" value="1"/>
</dbReference>
<dbReference type="OrthoDB" id="550012at2759"/>
<feature type="region of interest" description="Disordered" evidence="1">
    <location>
        <begin position="396"/>
        <end position="426"/>
    </location>
</feature>
<protein>
    <recommendedName>
        <fullName evidence="2">SANT and BTB domain-containing protein</fullName>
    </recommendedName>
</protein>
<evidence type="ECO:0000256" key="1">
    <source>
        <dbReference type="SAM" id="MobiDB-lite"/>
    </source>
</evidence>
<organism evidence="3 4">
    <name type="scientific">Nezara viridula</name>
    <name type="common">Southern green stink bug</name>
    <name type="synonym">Cimex viridulus</name>
    <dbReference type="NCBI Taxonomy" id="85310"/>
    <lineage>
        <taxon>Eukaryota</taxon>
        <taxon>Metazoa</taxon>
        <taxon>Ecdysozoa</taxon>
        <taxon>Arthropoda</taxon>
        <taxon>Hexapoda</taxon>
        <taxon>Insecta</taxon>
        <taxon>Pterygota</taxon>
        <taxon>Neoptera</taxon>
        <taxon>Paraneoptera</taxon>
        <taxon>Hemiptera</taxon>
        <taxon>Heteroptera</taxon>
        <taxon>Panheteroptera</taxon>
        <taxon>Pentatomomorpha</taxon>
        <taxon>Pentatomoidea</taxon>
        <taxon>Pentatomidae</taxon>
        <taxon>Pentatominae</taxon>
        <taxon>Nezara</taxon>
    </lineage>
</organism>
<accession>A0A9P0H2M6</accession>
<keyword evidence="4" id="KW-1185">Reference proteome</keyword>
<name>A0A9P0H2M6_NEZVI</name>
<evidence type="ECO:0000259" key="2">
    <source>
        <dbReference type="Pfam" id="PF11822"/>
    </source>
</evidence>
<dbReference type="PANTHER" id="PTHR20946:SF0">
    <property type="entry name" value="SANT AND BTB DOMAIN REGULATOR OF CLASS SWITCH RECOMBINATION"/>
    <property type="match status" value="1"/>
</dbReference>
<proteinExistence type="predicted"/>
<dbReference type="Pfam" id="PF11822">
    <property type="entry name" value="BTB_SANBR"/>
    <property type="match status" value="1"/>
</dbReference>
<dbReference type="AlphaFoldDB" id="A0A9P0H2M6"/>
<dbReference type="EMBL" id="OV725078">
    <property type="protein sequence ID" value="CAH1392926.1"/>
    <property type="molecule type" value="Genomic_DNA"/>
</dbReference>
<gene>
    <name evidence="3" type="ORF">NEZAVI_LOCUS3669</name>
</gene>
<dbReference type="InterPro" id="IPR045902">
    <property type="entry name" value="SANBR-like"/>
</dbReference>
<feature type="compositionally biased region" description="Polar residues" evidence="1">
    <location>
        <begin position="412"/>
        <end position="426"/>
    </location>
</feature>
<reference evidence="3" key="1">
    <citation type="submission" date="2022-01" db="EMBL/GenBank/DDBJ databases">
        <authorList>
            <person name="King R."/>
        </authorList>
    </citation>
    <scope>NUCLEOTIDE SEQUENCE</scope>
</reference>
<evidence type="ECO:0000313" key="3">
    <source>
        <dbReference type="EMBL" id="CAH1392926.1"/>
    </source>
</evidence>
<evidence type="ECO:0000313" key="4">
    <source>
        <dbReference type="Proteomes" id="UP001152798"/>
    </source>
</evidence>
<dbReference type="Proteomes" id="UP001152798">
    <property type="component" value="Chromosome 2"/>
</dbReference>